<comment type="caution">
    <text evidence="1">The sequence shown here is derived from an EMBL/GenBank/DDBJ whole genome shotgun (WGS) entry which is preliminary data.</text>
</comment>
<protein>
    <submittedName>
        <fullName evidence="1">Uncharacterized protein</fullName>
    </submittedName>
</protein>
<sequence>MYMLAQAQAAIAFNDGASCEAVAEQEGDSMGHILGLAYASNSRRGG</sequence>
<dbReference type="EMBL" id="BNJG01000002">
    <property type="protein sequence ID" value="GHO56901.1"/>
    <property type="molecule type" value="Genomic_DNA"/>
</dbReference>
<keyword evidence="2" id="KW-1185">Reference proteome</keyword>
<gene>
    <name evidence="1" type="ORF">KSB_53760</name>
</gene>
<accession>A0ABQ3UVN1</accession>
<organism evidence="1 2">
    <name type="scientific">Ktedonobacter robiniae</name>
    <dbReference type="NCBI Taxonomy" id="2778365"/>
    <lineage>
        <taxon>Bacteria</taxon>
        <taxon>Bacillati</taxon>
        <taxon>Chloroflexota</taxon>
        <taxon>Ktedonobacteria</taxon>
        <taxon>Ktedonobacterales</taxon>
        <taxon>Ktedonobacteraceae</taxon>
        <taxon>Ktedonobacter</taxon>
    </lineage>
</organism>
<dbReference type="Proteomes" id="UP000654345">
    <property type="component" value="Unassembled WGS sequence"/>
</dbReference>
<evidence type="ECO:0000313" key="1">
    <source>
        <dbReference type="EMBL" id="GHO56901.1"/>
    </source>
</evidence>
<proteinExistence type="predicted"/>
<reference evidence="1 2" key="1">
    <citation type="journal article" date="2021" name="Int. J. Syst. Evol. Microbiol.">
        <title>Reticulibacter mediterranei gen. nov., sp. nov., within the new family Reticulibacteraceae fam. nov., and Ktedonospora formicarum gen. nov., sp. nov., Ktedonobacter robiniae sp. nov., Dictyobacter formicarum sp. nov. and Dictyobacter arantiisoli sp. nov., belonging to the class Ktedonobacteria.</title>
        <authorList>
            <person name="Yabe S."/>
            <person name="Zheng Y."/>
            <person name="Wang C.M."/>
            <person name="Sakai Y."/>
            <person name="Abe K."/>
            <person name="Yokota A."/>
            <person name="Donadio S."/>
            <person name="Cavaletti L."/>
            <person name="Monciardini P."/>
        </authorList>
    </citation>
    <scope>NUCLEOTIDE SEQUENCE [LARGE SCALE GENOMIC DNA]</scope>
    <source>
        <strain evidence="1 2">SOSP1-30</strain>
    </source>
</reference>
<evidence type="ECO:0000313" key="2">
    <source>
        <dbReference type="Proteomes" id="UP000654345"/>
    </source>
</evidence>
<name>A0ABQ3UVN1_9CHLR</name>